<proteinExistence type="predicted"/>
<comment type="caution">
    <text evidence="1">The sequence shown here is derived from an EMBL/GenBank/DDBJ whole genome shotgun (WGS) entry which is preliminary data.</text>
</comment>
<dbReference type="EMBL" id="LAZR01000048">
    <property type="protein sequence ID" value="KKN99085.1"/>
    <property type="molecule type" value="Genomic_DNA"/>
</dbReference>
<accession>A0A0F9V1E6</accession>
<name>A0A0F9V1E6_9ZZZZ</name>
<gene>
    <name evidence="1" type="ORF">LCGC14_0138780</name>
</gene>
<organism evidence="1">
    <name type="scientific">marine sediment metagenome</name>
    <dbReference type="NCBI Taxonomy" id="412755"/>
    <lineage>
        <taxon>unclassified sequences</taxon>
        <taxon>metagenomes</taxon>
        <taxon>ecological metagenomes</taxon>
    </lineage>
</organism>
<evidence type="ECO:0000313" key="1">
    <source>
        <dbReference type="EMBL" id="KKN99085.1"/>
    </source>
</evidence>
<reference evidence="1" key="1">
    <citation type="journal article" date="2015" name="Nature">
        <title>Complex archaea that bridge the gap between prokaryotes and eukaryotes.</title>
        <authorList>
            <person name="Spang A."/>
            <person name="Saw J.H."/>
            <person name="Jorgensen S.L."/>
            <person name="Zaremba-Niedzwiedzka K."/>
            <person name="Martijn J."/>
            <person name="Lind A.E."/>
            <person name="van Eijk R."/>
            <person name="Schleper C."/>
            <person name="Guy L."/>
            <person name="Ettema T.J."/>
        </authorList>
    </citation>
    <scope>NUCLEOTIDE SEQUENCE</scope>
</reference>
<sequence length="26" mass="2994">MGSTPILRTLQRSLMIGKRSVYVEEK</sequence>
<feature type="non-terminal residue" evidence="1">
    <location>
        <position position="26"/>
    </location>
</feature>
<protein>
    <submittedName>
        <fullName evidence="1">Uncharacterized protein</fullName>
    </submittedName>
</protein>
<dbReference type="AlphaFoldDB" id="A0A0F9V1E6"/>